<organism evidence="2 3">
    <name type="scientific">Azomonas macrocytogenes</name>
    <name type="common">Azotobacter macrocytogenes</name>
    <dbReference type="NCBI Taxonomy" id="69962"/>
    <lineage>
        <taxon>Bacteria</taxon>
        <taxon>Pseudomonadati</taxon>
        <taxon>Pseudomonadota</taxon>
        <taxon>Gammaproteobacteria</taxon>
        <taxon>Pseudomonadales</taxon>
        <taxon>Pseudomonadaceae</taxon>
        <taxon>Azomonas</taxon>
    </lineage>
</organism>
<comment type="caution">
    <text evidence="2">The sequence shown here is derived from an EMBL/GenBank/DDBJ whole genome shotgun (WGS) entry which is preliminary data.</text>
</comment>
<reference evidence="2 3" key="1">
    <citation type="submission" date="2020-08" db="EMBL/GenBank/DDBJ databases">
        <title>Genomic Encyclopedia of Type Strains, Phase III (KMG-III): the genomes of soil and plant-associated and newly described type strains.</title>
        <authorList>
            <person name="Whitman W."/>
        </authorList>
    </citation>
    <scope>NUCLEOTIDE SEQUENCE [LARGE SCALE GENOMIC DNA]</scope>
    <source>
        <strain evidence="2 3">CECT 4462</strain>
    </source>
</reference>
<protein>
    <submittedName>
        <fullName evidence="2">Uncharacterized protein</fullName>
    </submittedName>
</protein>
<dbReference type="Proteomes" id="UP000549250">
    <property type="component" value="Unassembled WGS sequence"/>
</dbReference>
<dbReference type="RefSeq" id="WP_183165898.1">
    <property type="nucleotide sequence ID" value="NZ_JACHXI010000004.1"/>
</dbReference>
<proteinExistence type="predicted"/>
<gene>
    <name evidence="2" type="ORF">FHR87_001326</name>
</gene>
<feature type="region of interest" description="Disordered" evidence="1">
    <location>
        <begin position="72"/>
        <end position="94"/>
    </location>
</feature>
<evidence type="ECO:0000313" key="2">
    <source>
        <dbReference type="EMBL" id="MBB3102938.1"/>
    </source>
</evidence>
<dbReference type="EMBL" id="JACHXI010000004">
    <property type="protein sequence ID" value="MBB3102938.1"/>
    <property type="molecule type" value="Genomic_DNA"/>
</dbReference>
<dbReference type="AlphaFoldDB" id="A0A839T1F5"/>
<sequence length="94" mass="10502">MSHRFSPGDLAMTLVSLKQHAAGSVVELEKKVEAGRVVRELSTRKLYLVKASAWICTRADEQGRFVYEEKNLMPLSGTPSQANETEEDPRLPTN</sequence>
<evidence type="ECO:0000313" key="3">
    <source>
        <dbReference type="Proteomes" id="UP000549250"/>
    </source>
</evidence>
<name>A0A839T1F5_AZOMA</name>
<evidence type="ECO:0000256" key="1">
    <source>
        <dbReference type="SAM" id="MobiDB-lite"/>
    </source>
</evidence>
<keyword evidence="3" id="KW-1185">Reference proteome</keyword>
<accession>A0A839T1F5</accession>